<accession>A0A2V3XYQ5</accession>
<evidence type="ECO:0000259" key="4">
    <source>
        <dbReference type="PROSITE" id="PS50949"/>
    </source>
</evidence>
<dbReference type="GeneID" id="86063562"/>
<comment type="caution">
    <text evidence="5">The sequence shown here is derived from an EMBL/GenBank/DDBJ whole genome shotgun (WGS) entry which is preliminary data.</text>
</comment>
<evidence type="ECO:0000313" key="6">
    <source>
        <dbReference type="Proteomes" id="UP000248057"/>
    </source>
</evidence>
<dbReference type="GO" id="GO:0045892">
    <property type="term" value="P:negative regulation of DNA-templated transcription"/>
    <property type="evidence" value="ECO:0007669"/>
    <property type="project" value="TreeGrafter"/>
</dbReference>
<dbReference type="InterPro" id="IPR000524">
    <property type="entry name" value="Tscrpt_reg_HTH_GntR"/>
</dbReference>
<keyword evidence="3" id="KW-0804">Transcription</keyword>
<dbReference type="SMART" id="SM00345">
    <property type="entry name" value="HTH_GNTR"/>
    <property type="match status" value="2"/>
</dbReference>
<dbReference type="PANTHER" id="PTHR44846">
    <property type="entry name" value="MANNOSYL-D-GLYCERATE TRANSPORT/METABOLISM SYSTEM REPRESSOR MNGR-RELATED"/>
    <property type="match status" value="1"/>
</dbReference>
<keyword evidence="1" id="KW-0805">Transcription regulation</keyword>
<feature type="domain" description="HTH gntR-type" evidence="4">
    <location>
        <begin position="5"/>
        <end position="73"/>
    </location>
</feature>
<name>A0A2V3XYQ5_9FIRM</name>
<reference evidence="5 6" key="1">
    <citation type="submission" date="2018-05" db="EMBL/GenBank/DDBJ databases">
        <title>Genomic Encyclopedia of Type Strains, Phase IV (KMG-IV): sequencing the most valuable type-strain genomes for metagenomic binning, comparative biology and taxonomic classification.</title>
        <authorList>
            <person name="Goeker M."/>
        </authorList>
    </citation>
    <scope>NUCLEOTIDE SEQUENCE [LARGE SCALE GENOMIC DNA]</scope>
    <source>
        <strain evidence="5 6">DSM 24995</strain>
    </source>
</reference>
<dbReference type="GO" id="GO:0003677">
    <property type="term" value="F:DNA binding"/>
    <property type="evidence" value="ECO:0007669"/>
    <property type="project" value="UniProtKB-KW"/>
</dbReference>
<dbReference type="PROSITE" id="PS50949">
    <property type="entry name" value="HTH_GNTR"/>
    <property type="match status" value="2"/>
</dbReference>
<dbReference type="RefSeq" id="WP_110324757.1">
    <property type="nucleotide sequence ID" value="NZ_QJKD01000013.1"/>
</dbReference>
<dbReference type="GO" id="GO:0003700">
    <property type="term" value="F:DNA-binding transcription factor activity"/>
    <property type="evidence" value="ECO:0007669"/>
    <property type="project" value="InterPro"/>
</dbReference>
<dbReference type="Proteomes" id="UP000248057">
    <property type="component" value="Unassembled WGS sequence"/>
</dbReference>
<feature type="domain" description="HTH gntR-type" evidence="4">
    <location>
        <begin position="244"/>
        <end position="312"/>
    </location>
</feature>
<organism evidence="5 6">
    <name type="scientific">Hungatella effluvii</name>
    <dbReference type="NCBI Taxonomy" id="1096246"/>
    <lineage>
        <taxon>Bacteria</taxon>
        <taxon>Bacillati</taxon>
        <taxon>Bacillota</taxon>
        <taxon>Clostridia</taxon>
        <taxon>Lachnospirales</taxon>
        <taxon>Lachnospiraceae</taxon>
        <taxon>Hungatella</taxon>
    </lineage>
</organism>
<protein>
    <submittedName>
        <fullName evidence="5">DNA-binding FadR family transcriptional regulator</fullName>
    </submittedName>
</protein>
<dbReference type="InterPro" id="IPR036390">
    <property type="entry name" value="WH_DNA-bd_sf"/>
</dbReference>
<dbReference type="InterPro" id="IPR036388">
    <property type="entry name" value="WH-like_DNA-bd_sf"/>
</dbReference>
<dbReference type="PANTHER" id="PTHR44846:SF17">
    <property type="entry name" value="GNTR-FAMILY TRANSCRIPTIONAL REGULATOR"/>
    <property type="match status" value="1"/>
</dbReference>
<dbReference type="EMBL" id="QJKD01000013">
    <property type="protein sequence ID" value="PXX49679.1"/>
    <property type="molecule type" value="Genomic_DNA"/>
</dbReference>
<evidence type="ECO:0000256" key="2">
    <source>
        <dbReference type="ARBA" id="ARBA00023125"/>
    </source>
</evidence>
<keyword evidence="2 5" id="KW-0238">DNA-binding</keyword>
<gene>
    <name evidence="5" type="ORF">DFR60_11364</name>
</gene>
<dbReference type="Pfam" id="PF00392">
    <property type="entry name" value="GntR"/>
    <property type="match status" value="2"/>
</dbReference>
<sequence>MEYEHQLSNLIYDYLLNRFRFGYYQYGDNLPTVEVFCSQFNVSVHPIWAALRRLRTDGYIDMKNGRITKVIYKQTEQDCREVVIDYFSRRWRAYLDIYQTTEWFYVPFMIEGFSRMNEKDLSYITQLAERADADDMILFYSFAMQKVRNPLLMNLFWETSLFLGYPFAKSGFRPYDYDAGLGRQQLRSLVHLIKEGSWDDVRDTLIQHQRSVKDGLIVNMEPQIRRIPVHEQIPFIWRVYNSHPQVCYDLASHLLHEMYMGEYRKKEFLPSYNKMAKRFGASVSTVRRTVSMLNRIGAAESINGKGTRILSTGECCSPDFTSPVIRRNLSFLVQSLELLMYTCEKVSYHFFQHLLPEEREELINRFEENRSCGRGRLSIHTYLYYISRYSRIQAVRQIYGTVYGQFLWGYPLRISSGAESDMVQRGVDFTASMIRHMKENEVEQCVEAVKMYIQEEQPYGINYLKQHGIAEEELRSSSPIRLMILDE</sequence>
<evidence type="ECO:0000313" key="5">
    <source>
        <dbReference type="EMBL" id="PXX49679.1"/>
    </source>
</evidence>
<dbReference type="InterPro" id="IPR050679">
    <property type="entry name" value="Bact_HTH_transcr_reg"/>
</dbReference>
<evidence type="ECO:0000256" key="1">
    <source>
        <dbReference type="ARBA" id="ARBA00023015"/>
    </source>
</evidence>
<proteinExistence type="predicted"/>
<dbReference type="SUPFAM" id="SSF46785">
    <property type="entry name" value="Winged helix' DNA-binding domain"/>
    <property type="match status" value="2"/>
</dbReference>
<dbReference type="AlphaFoldDB" id="A0A2V3XYQ5"/>
<keyword evidence="6" id="KW-1185">Reference proteome</keyword>
<dbReference type="Gene3D" id="1.10.10.10">
    <property type="entry name" value="Winged helix-like DNA-binding domain superfamily/Winged helix DNA-binding domain"/>
    <property type="match status" value="2"/>
</dbReference>
<evidence type="ECO:0000256" key="3">
    <source>
        <dbReference type="ARBA" id="ARBA00023163"/>
    </source>
</evidence>